<name>A0A915K0R7_ROMCU</name>
<proteinExistence type="predicted"/>
<protein>
    <submittedName>
        <fullName evidence="3">Distal-less</fullName>
    </submittedName>
</protein>
<dbReference type="WBParaSite" id="nRc.2.0.1.t31904-RA">
    <property type="protein sequence ID" value="nRc.2.0.1.t31904-RA"/>
    <property type="gene ID" value="nRc.2.0.1.g31904"/>
</dbReference>
<keyword evidence="2" id="KW-1185">Reference proteome</keyword>
<dbReference type="AlphaFoldDB" id="A0A915K0R7"/>
<evidence type="ECO:0000313" key="3">
    <source>
        <dbReference type="WBParaSite" id="nRc.2.0.1.t31904-RA"/>
    </source>
</evidence>
<organism evidence="2 3">
    <name type="scientific">Romanomermis culicivorax</name>
    <name type="common">Nematode worm</name>
    <dbReference type="NCBI Taxonomy" id="13658"/>
    <lineage>
        <taxon>Eukaryota</taxon>
        <taxon>Metazoa</taxon>
        <taxon>Ecdysozoa</taxon>
        <taxon>Nematoda</taxon>
        <taxon>Enoplea</taxon>
        <taxon>Dorylaimia</taxon>
        <taxon>Mermithida</taxon>
        <taxon>Mermithoidea</taxon>
        <taxon>Mermithidae</taxon>
        <taxon>Romanomermis</taxon>
    </lineage>
</organism>
<feature type="compositionally biased region" description="Low complexity" evidence="1">
    <location>
        <begin position="1"/>
        <end position="16"/>
    </location>
</feature>
<sequence>CPGANQGGYQQPQQPNAYPPPTNTAGGYSASGLGSSSGGYAKRFKRQYGGGPPAVSPPAGYSSASQQGNQNQPVFGSPNLPGGVGGRCGPSGCFLSGGGGGKAVNPNQLKLIEKGCVRYRISQK</sequence>
<dbReference type="Proteomes" id="UP000887565">
    <property type="component" value="Unplaced"/>
</dbReference>
<evidence type="ECO:0000256" key="1">
    <source>
        <dbReference type="SAM" id="MobiDB-lite"/>
    </source>
</evidence>
<reference evidence="3" key="1">
    <citation type="submission" date="2022-11" db="UniProtKB">
        <authorList>
            <consortium name="WormBaseParasite"/>
        </authorList>
    </citation>
    <scope>IDENTIFICATION</scope>
</reference>
<feature type="region of interest" description="Disordered" evidence="1">
    <location>
        <begin position="1"/>
        <end position="83"/>
    </location>
</feature>
<accession>A0A915K0R7</accession>
<feature type="compositionally biased region" description="Low complexity" evidence="1">
    <location>
        <begin position="23"/>
        <end position="41"/>
    </location>
</feature>
<evidence type="ECO:0000313" key="2">
    <source>
        <dbReference type="Proteomes" id="UP000887565"/>
    </source>
</evidence>